<dbReference type="UniPathway" id="UPA00392"/>
<accession>A0A840G7B7</accession>
<dbReference type="GO" id="GO:0051075">
    <property type="term" value="F:S-adenosylmethionine:tRNA ribosyltransferase-isomerase activity"/>
    <property type="evidence" value="ECO:0007669"/>
    <property type="project" value="UniProtKB-EC"/>
</dbReference>
<dbReference type="InterPro" id="IPR042118">
    <property type="entry name" value="QueA_dom1"/>
</dbReference>
<dbReference type="PANTHER" id="PTHR30307:SF0">
    <property type="entry name" value="S-ADENOSYLMETHIONINE:TRNA RIBOSYLTRANSFERASE-ISOMERASE"/>
    <property type="match status" value="1"/>
</dbReference>
<reference evidence="15 16" key="1">
    <citation type="submission" date="2020-08" db="EMBL/GenBank/DDBJ databases">
        <title>Genome sequencing of Purple Non-Sulfur Bacteria from various extreme environments.</title>
        <authorList>
            <person name="Mayer M."/>
        </authorList>
    </citation>
    <scope>NUCLEOTIDE SEQUENCE [LARGE SCALE GENOMIC DNA]</scope>
    <source>
        <strain evidence="15 16">2761</strain>
    </source>
</reference>
<comment type="caution">
    <text evidence="15">The sequence shown here is derived from an EMBL/GenBank/DDBJ whole genome shotgun (WGS) entry which is preliminary data.</text>
</comment>
<evidence type="ECO:0000256" key="8">
    <source>
        <dbReference type="ARBA" id="ARBA00052751"/>
    </source>
</evidence>
<dbReference type="GO" id="GO:0005737">
    <property type="term" value="C:cytoplasm"/>
    <property type="evidence" value="ECO:0007669"/>
    <property type="project" value="UniProtKB-SubCell"/>
</dbReference>
<evidence type="ECO:0000256" key="13">
    <source>
        <dbReference type="HAMAP-Rule" id="MF_00113"/>
    </source>
</evidence>
<protein>
    <recommendedName>
        <fullName evidence="11 13">S-adenosylmethionine:tRNA ribosyltransferase-isomerase</fullName>
        <ecNumber evidence="10 13">2.4.99.17</ecNumber>
    </recommendedName>
    <alternativeName>
        <fullName evidence="12 13">Queuosine biosynthesis protein QueA</fullName>
    </alternativeName>
</protein>
<evidence type="ECO:0000256" key="1">
    <source>
        <dbReference type="ARBA" id="ARBA00004496"/>
    </source>
</evidence>
<dbReference type="InterPro" id="IPR042119">
    <property type="entry name" value="QueA_dom2"/>
</dbReference>
<keyword evidence="6 13" id="KW-0949">S-adenosyl-L-methionine</keyword>
<dbReference type="Gene3D" id="2.40.10.240">
    <property type="entry name" value="QueA-like"/>
    <property type="match status" value="1"/>
</dbReference>
<gene>
    <name evidence="13" type="primary">queA</name>
    <name evidence="15" type="ORF">GGD90_002151</name>
</gene>
<evidence type="ECO:0000256" key="10">
    <source>
        <dbReference type="ARBA" id="ARBA00066503"/>
    </source>
</evidence>
<comment type="catalytic activity">
    <reaction evidence="8 13">
        <text>7-aminomethyl-7-carbaguanosine(34) in tRNA + S-adenosyl-L-methionine = epoxyqueuosine(34) in tRNA + adenine + L-methionine + 2 H(+)</text>
        <dbReference type="Rhea" id="RHEA:32155"/>
        <dbReference type="Rhea" id="RHEA-COMP:10342"/>
        <dbReference type="Rhea" id="RHEA-COMP:18582"/>
        <dbReference type="ChEBI" id="CHEBI:15378"/>
        <dbReference type="ChEBI" id="CHEBI:16708"/>
        <dbReference type="ChEBI" id="CHEBI:57844"/>
        <dbReference type="ChEBI" id="CHEBI:59789"/>
        <dbReference type="ChEBI" id="CHEBI:82833"/>
        <dbReference type="ChEBI" id="CHEBI:194443"/>
        <dbReference type="EC" id="2.4.99.17"/>
    </reaction>
</comment>
<dbReference type="AlphaFoldDB" id="A0A840G7B7"/>
<keyword evidence="5 13" id="KW-0808">Transferase</keyword>
<dbReference type="PANTHER" id="PTHR30307">
    <property type="entry name" value="S-ADENOSYLMETHIONINE:TRNA RIBOSYLTRANSFERASE-ISOMERASE"/>
    <property type="match status" value="1"/>
</dbReference>
<organism evidence="15 16">
    <name type="scientific">Rhodocyclus tenuis</name>
    <name type="common">Rhodospirillum tenue</name>
    <dbReference type="NCBI Taxonomy" id="1066"/>
    <lineage>
        <taxon>Bacteria</taxon>
        <taxon>Pseudomonadati</taxon>
        <taxon>Pseudomonadota</taxon>
        <taxon>Betaproteobacteria</taxon>
        <taxon>Rhodocyclales</taxon>
        <taxon>Rhodocyclaceae</taxon>
        <taxon>Rhodocyclus</taxon>
    </lineage>
</organism>
<comment type="similarity">
    <text evidence="9 13">Belongs to the QueA family.</text>
</comment>
<evidence type="ECO:0000256" key="7">
    <source>
        <dbReference type="ARBA" id="ARBA00022785"/>
    </source>
</evidence>
<dbReference type="NCBIfam" id="TIGR00113">
    <property type="entry name" value="queA"/>
    <property type="match status" value="1"/>
</dbReference>
<comment type="pathway">
    <text evidence="2 13">tRNA modification; tRNA-queuosine biosynthesis.</text>
</comment>
<comment type="subcellular location">
    <subcellularLocation>
        <location evidence="1 13">Cytoplasm</location>
    </subcellularLocation>
</comment>
<comment type="function">
    <text evidence="13">Transfers and isomerizes the ribose moiety from AdoMet to the 7-aminomethyl group of 7-deazaguanine (preQ1-tRNA) to give epoxyqueuosine (oQ-tRNA).</text>
</comment>
<evidence type="ECO:0000256" key="14">
    <source>
        <dbReference type="SAM" id="MobiDB-lite"/>
    </source>
</evidence>
<dbReference type="Pfam" id="PF02547">
    <property type="entry name" value="Queuosine_synth"/>
    <property type="match status" value="1"/>
</dbReference>
<evidence type="ECO:0000256" key="2">
    <source>
        <dbReference type="ARBA" id="ARBA00004691"/>
    </source>
</evidence>
<evidence type="ECO:0000256" key="6">
    <source>
        <dbReference type="ARBA" id="ARBA00022691"/>
    </source>
</evidence>
<dbReference type="Proteomes" id="UP000587070">
    <property type="component" value="Unassembled WGS sequence"/>
</dbReference>
<dbReference type="EMBL" id="JACIGE010000007">
    <property type="protein sequence ID" value="MBB4247766.1"/>
    <property type="molecule type" value="Genomic_DNA"/>
</dbReference>
<proteinExistence type="inferred from homology"/>
<evidence type="ECO:0000256" key="9">
    <source>
        <dbReference type="ARBA" id="ARBA00061210"/>
    </source>
</evidence>
<dbReference type="InterPro" id="IPR036100">
    <property type="entry name" value="QueA_sf"/>
</dbReference>
<dbReference type="InterPro" id="IPR003699">
    <property type="entry name" value="QueA"/>
</dbReference>
<keyword evidence="15" id="KW-0413">Isomerase</keyword>
<dbReference type="OrthoDB" id="9805933at2"/>
<feature type="region of interest" description="Disordered" evidence="14">
    <location>
        <begin position="375"/>
        <end position="397"/>
    </location>
</feature>
<dbReference type="GO" id="GO:0008616">
    <property type="term" value="P:tRNA queuosine(34) biosynthetic process"/>
    <property type="evidence" value="ECO:0007669"/>
    <property type="project" value="UniProtKB-UniRule"/>
</dbReference>
<dbReference type="HAMAP" id="MF_00113">
    <property type="entry name" value="QueA"/>
    <property type="match status" value="1"/>
</dbReference>
<name>A0A840G7B7_RHOTE</name>
<keyword evidence="4 13" id="KW-0963">Cytoplasm</keyword>
<dbReference type="RefSeq" id="WP_153116730.1">
    <property type="nucleotide sequence ID" value="NZ_JACIGE010000007.1"/>
</dbReference>
<dbReference type="Gene3D" id="3.40.1780.10">
    <property type="entry name" value="QueA-like"/>
    <property type="match status" value="1"/>
</dbReference>
<keyword evidence="7 13" id="KW-0671">Queuosine biosynthesis</keyword>
<dbReference type="EC" id="2.4.99.17" evidence="10 13"/>
<keyword evidence="15" id="KW-0328">Glycosyltransferase</keyword>
<dbReference type="FunFam" id="3.40.1780.10:FF:000001">
    <property type="entry name" value="S-adenosylmethionine:tRNA ribosyltransferase-isomerase"/>
    <property type="match status" value="1"/>
</dbReference>
<evidence type="ECO:0000313" key="16">
    <source>
        <dbReference type="Proteomes" id="UP000587070"/>
    </source>
</evidence>
<evidence type="ECO:0000256" key="3">
    <source>
        <dbReference type="ARBA" id="ARBA00011245"/>
    </source>
</evidence>
<sequence>MLTVDDFDFPLPPELIAQHPSPQRRASRLLHLAGETRTDRHFAELPALIAPGDLLVFNDTRVIRARLFGVKESGGRVEVMIERVLDAHRAQAQVRASKSPKPGNRLLLENAFGVRVLGRCGANDEFFELELAGGANANNANDADWWSLLDAHGRLPLPPYITHPAEAADDTRYQTVFARHPGAVAAPTAGLHFDEALLDELRAQGVDIAFLTLHVGAGTFQPVRVERIDEHRMHHERYAIPAATLAAIAATRARGGRVVAVGTTSLRALEAAAAAGAFAVPLATAADATTGADTASTSRHGDIAGDTDIFITPGYRFRVVDRLLTNFHLPKSTLLMLVSAFAGFDNIRAAYAHAVAEHYRFFSYGDAMLLERTPDAAFPNDTPNTTPPPAPESTHAL</sequence>
<comment type="subunit">
    <text evidence="3 13">Monomer.</text>
</comment>
<evidence type="ECO:0000313" key="15">
    <source>
        <dbReference type="EMBL" id="MBB4247766.1"/>
    </source>
</evidence>
<dbReference type="NCBIfam" id="NF001140">
    <property type="entry name" value="PRK00147.1"/>
    <property type="match status" value="1"/>
</dbReference>
<evidence type="ECO:0000256" key="5">
    <source>
        <dbReference type="ARBA" id="ARBA00022679"/>
    </source>
</evidence>
<evidence type="ECO:0000256" key="11">
    <source>
        <dbReference type="ARBA" id="ARBA00069325"/>
    </source>
</evidence>
<dbReference type="SUPFAM" id="SSF111337">
    <property type="entry name" value="QueA-like"/>
    <property type="match status" value="1"/>
</dbReference>
<keyword evidence="16" id="KW-1185">Reference proteome</keyword>
<evidence type="ECO:0000256" key="12">
    <source>
        <dbReference type="ARBA" id="ARBA00076160"/>
    </source>
</evidence>
<evidence type="ECO:0000256" key="4">
    <source>
        <dbReference type="ARBA" id="ARBA00022490"/>
    </source>
</evidence>